<evidence type="ECO:0008006" key="3">
    <source>
        <dbReference type="Google" id="ProtNLM"/>
    </source>
</evidence>
<protein>
    <recommendedName>
        <fullName evidence="3">Symplekin C-terminal domain-containing protein</fullName>
    </recommendedName>
</protein>
<dbReference type="EMBL" id="KK365278">
    <property type="protein sequence ID" value="KCZ79431.1"/>
    <property type="molecule type" value="Genomic_DNA"/>
</dbReference>
<evidence type="ECO:0000313" key="2">
    <source>
        <dbReference type="Proteomes" id="UP000030655"/>
    </source>
</evidence>
<accession>A0A059EXH2</accession>
<gene>
    <name evidence="1" type="ORF">H312_03182</name>
</gene>
<name>A0A059EXH2_9MICR</name>
<organism evidence="1 2">
    <name type="scientific">Anncaliia algerae PRA339</name>
    <dbReference type="NCBI Taxonomy" id="1288291"/>
    <lineage>
        <taxon>Eukaryota</taxon>
        <taxon>Fungi</taxon>
        <taxon>Fungi incertae sedis</taxon>
        <taxon>Microsporidia</taxon>
        <taxon>Tubulinosematoidea</taxon>
        <taxon>Tubulinosematidae</taxon>
        <taxon>Anncaliia</taxon>
    </lineage>
</organism>
<dbReference type="AlphaFoldDB" id="A0A059EXH2"/>
<proteinExistence type="predicted"/>
<feature type="non-terminal residue" evidence="1">
    <location>
        <position position="306"/>
    </location>
</feature>
<keyword evidence="2" id="KW-1185">Reference proteome</keyword>
<sequence length="306" mass="36638">MQLEEAITYIKSKYPNDRQIKQTIKLFYTSDSHKKLIKLLQEEDIYLPVILDLVSQDIPLKIKKSFVKYLEGIVPDAKYFKKYIFTFLELHELNYKILSKFCLDDLICLTREEFYLIPNLIYAIIKSYDYHALKEKFNQINPITLLRAFILVFKDIEIVKDPYISIVINLLKNGKFLNKRYLYSLVFRSTYKSYELDVLFNELFNSCNLDILSFYASKSNELIYFLNAENSPKIFFKVFLRVYENLDKSERQKLLFNKLELIFKNENAYYFFKKIKTIVNFSDIKNYLINAETKVNAMQAIQYIDI</sequence>
<evidence type="ECO:0000313" key="1">
    <source>
        <dbReference type="EMBL" id="KCZ79431.1"/>
    </source>
</evidence>
<reference evidence="1 2" key="2">
    <citation type="submission" date="2014-03" db="EMBL/GenBank/DDBJ databases">
        <title>The Genome Sequence of Anncaliia algerae insect isolate PRA339.</title>
        <authorList>
            <consortium name="The Broad Institute Genome Sequencing Platform"/>
            <consortium name="The Broad Institute Genome Sequencing Center for Infectious Disease"/>
            <person name="Cuomo C."/>
            <person name="Becnel J."/>
            <person name="Sanscrainte N."/>
            <person name="Walker B."/>
            <person name="Young S.K."/>
            <person name="Zeng Q."/>
            <person name="Gargeya S."/>
            <person name="Fitzgerald M."/>
            <person name="Haas B."/>
            <person name="Abouelleil A."/>
            <person name="Alvarado L."/>
            <person name="Arachchi H.M."/>
            <person name="Berlin A.M."/>
            <person name="Chapman S.B."/>
            <person name="Dewar J."/>
            <person name="Goldberg J."/>
            <person name="Griggs A."/>
            <person name="Gujja S."/>
            <person name="Hansen M."/>
            <person name="Howarth C."/>
            <person name="Imamovic A."/>
            <person name="Larimer J."/>
            <person name="McCowan C."/>
            <person name="Murphy C."/>
            <person name="Neiman D."/>
            <person name="Pearson M."/>
            <person name="Priest M."/>
            <person name="Roberts A."/>
            <person name="Saif S."/>
            <person name="Shea T."/>
            <person name="Sisk P."/>
            <person name="Sykes S."/>
            <person name="Wortman J."/>
            <person name="Nusbaum C."/>
            <person name="Birren B."/>
        </authorList>
    </citation>
    <scope>NUCLEOTIDE SEQUENCE [LARGE SCALE GENOMIC DNA]</scope>
    <source>
        <strain evidence="1 2">PRA339</strain>
    </source>
</reference>
<dbReference type="VEuPathDB" id="MicrosporidiaDB:H312_03182"/>
<reference evidence="2" key="1">
    <citation type="submission" date="2013-02" db="EMBL/GenBank/DDBJ databases">
        <authorList>
            <consortium name="The Broad Institute Genome Sequencing Platform"/>
            <person name="Cuomo C."/>
            <person name="Becnel J."/>
            <person name="Sanscrainte N."/>
            <person name="Walker B."/>
            <person name="Young S.K."/>
            <person name="Zeng Q."/>
            <person name="Gargeya S."/>
            <person name="Fitzgerald M."/>
            <person name="Haas B."/>
            <person name="Abouelleil A."/>
            <person name="Alvarado L."/>
            <person name="Arachchi H.M."/>
            <person name="Berlin A.M."/>
            <person name="Chapman S.B."/>
            <person name="Dewar J."/>
            <person name="Goldberg J."/>
            <person name="Griggs A."/>
            <person name="Gujja S."/>
            <person name="Hansen M."/>
            <person name="Howarth C."/>
            <person name="Imamovic A."/>
            <person name="Larimer J."/>
            <person name="McCowan C."/>
            <person name="Murphy C."/>
            <person name="Neiman D."/>
            <person name="Pearson M."/>
            <person name="Priest M."/>
            <person name="Roberts A."/>
            <person name="Saif S."/>
            <person name="Shea T."/>
            <person name="Sisk P."/>
            <person name="Sykes S."/>
            <person name="Wortman J."/>
            <person name="Nusbaum C."/>
            <person name="Birren B."/>
        </authorList>
    </citation>
    <scope>NUCLEOTIDE SEQUENCE [LARGE SCALE GENOMIC DNA]</scope>
    <source>
        <strain evidence="2">PRA339</strain>
    </source>
</reference>
<dbReference type="Proteomes" id="UP000030655">
    <property type="component" value="Unassembled WGS sequence"/>
</dbReference>
<dbReference type="STRING" id="1288291.A0A059EXH2"/>
<dbReference type="HOGENOM" id="CLU_910742_0_0_1"/>